<evidence type="ECO:0000259" key="6">
    <source>
        <dbReference type="PROSITE" id="PS50234"/>
    </source>
</evidence>
<dbReference type="SUPFAM" id="SSF53300">
    <property type="entry name" value="vWA-like"/>
    <property type="match status" value="1"/>
</dbReference>
<dbReference type="PANTHER" id="PTHR22550:SF5">
    <property type="entry name" value="LEUCINE ZIPPER PROTEIN 4"/>
    <property type="match status" value="1"/>
</dbReference>
<feature type="transmembrane region" description="Helical" evidence="5">
    <location>
        <begin position="337"/>
        <end position="356"/>
    </location>
</feature>
<dbReference type="AlphaFoldDB" id="A0A5C6D6Q1"/>
<dbReference type="PANTHER" id="PTHR22550">
    <property type="entry name" value="SPORE GERMINATION PROTEIN"/>
    <property type="match status" value="1"/>
</dbReference>
<dbReference type="SMART" id="SM00327">
    <property type="entry name" value="VWA"/>
    <property type="match status" value="1"/>
</dbReference>
<name>A0A5C6D6Q1_9BACT</name>
<sequence length="365" mass="39894">MILEHPWVLLLLAGLPFLARSLFATEKAKAVRFPSITPLRGIRPSWRQRIAWLPDALLLLGISAMIFALARPRMGREQTVIDSEGIAIEIVVDRSGSMLAMDFQIDGRRVDRLSAIKNVAADFIEGDTSELRPLSGRTSDLIGLVTFAGFADAITPPTLDHSFLLAQLNRTQIVSQQSEDGTAIGDAISLAVDKLDSLDVNRSDDPHAEKASKVIILMTDGENNAGVFDPVQAAELAKSKGIKIYTIGVGTKGNAPYPTRSPFSGEIVMRAMPVNIDEGTLRQIAEATEGAYFRATDTESLAAIYETIDQLEKTKIESHQFTDYKELAVQSFTWRSFGFPPIVLVALVSLAASVLLKQLLFRLLV</sequence>
<evidence type="ECO:0000313" key="7">
    <source>
        <dbReference type="EMBL" id="TWU31755.1"/>
    </source>
</evidence>
<feature type="transmembrane region" description="Helical" evidence="5">
    <location>
        <begin position="50"/>
        <end position="70"/>
    </location>
</feature>
<evidence type="ECO:0000256" key="1">
    <source>
        <dbReference type="ARBA" id="ARBA00022475"/>
    </source>
</evidence>
<dbReference type="InterPro" id="IPR024163">
    <property type="entry name" value="Aerotolerance_reg_N"/>
</dbReference>
<accession>A0A5C6D6Q1</accession>
<keyword evidence="2 5" id="KW-0812">Transmembrane</keyword>
<dbReference type="Gene3D" id="3.40.50.410">
    <property type="entry name" value="von Willebrand factor, type A domain"/>
    <property type="match status" value="1"/>
</dbReference>
<evidence type="ECO:0000256" key="3">
    <source>
        <dbReference type="ARBA" id="ARBA00022989"/>
    </source>
</evidence>
<gene>
    <name evidence="7" type="ORF">Poly41_59900</name>
</gene>
<dbReference type="RefSeq" id="WP_146530724.1">
    <property type="nucleotide sequence ID" value="NZ_SJPV01000015.1"/>
</dbReference>
<dbReference type="Pfam" id="PF07584">
    <property type="entry name" value="BatA"/>
    <property type="match status" value="1"/>
</dbReference>
<dbReference type="InterPro" id="IPR050768">
    <property type="entry name" value="UPF0353/GerABKA_families"/>
</dbReference>
<evidence type="ECO:0000256" key="5">
    <source>
        <dbReference type="SAM" id="Phobius"/>
    </source>
</evidence>
<evidence type="ECO:0000256" key="4">
    <source>
        <dbReference type="ARBA" id="ARBA00023136"/>
    </source>
</evidence>
<keyword evidence="4 5" id="KW-0472">Membrane</keyword>
<comment type="caution">
    <text evidence="7">The sequence shown here is derived from an EMBL/GenBank/DDBJ whole genome shotgun (WGS) entry which is preliminary data.</text>
</comment>
<keyword evidence="8" id="KW-1185">Reference proteome</keyword>
<feature type="domain" description="VWFA" evidence="6">
    <location>
        <begin position="87"/>
        <end position="308"/>
    </location>
</feature>
<evidence type="ECO:0000256" key="2">
    <source>
        <dbReference type="ARBA" id="ARBA00022692"/>
    </source>
</evidence>
<keyword evidence="1" id="KW-1003">Cell membrane</keyword>
<reference evidence="7 8" key="1">
    <citation type="submission" date="2019-02" db="EMBL/GenBank/DDBJ databases">
        <title>Deep-cultivation of Planctomycetes and their phenomic and genomic characterization uncovers novel biology.</title>
        <authorList>
            <person name="Wiegand S."/>
            <person name="Jogler M."/>
            <person name="Boedeker C."/>
            <person name="Pinto D."/>
            <person name="Vollmers J."/>
            <person name="Rivas-Marin E."/>
            <person name="Kohn T."/>
            <person name="Peeters S.H."/>
            <person name="Heuer A."/>
            <person name="Rast P."/>
            <person name="Oberbeckmann S."/>
            <person name="Bunk B."/>
            <person name="Jeske O."/>
            <person name="Meyerdierks A."/>
            <person name="Storesund J.E."/>
            <person name="Kallscheuer N."/>
            <person name="Luecker S."/>
            <person name="Lage O.M."/>
            <person name="Pohl T."/>
            <person name="Merkel B.J."/>
            <person name="Hornburger P."/>
            <person name="Mueller R.-W."/>
            <person name="Bruemmer F."/>
            <person name="Labrenz M."/>
            <person name="Spormann A.M."/>
            <person name="Op Den Camp H."/>
            <person name="Overmann J."/>
            <person name="Amann R."/>
            <person name="Jetten M.S.M."/>
            <person name="Mascher T."/>
            <person name="Medema M.H."/>
            <person name="Devos D.P."/>
            <person name="Kaster A.-K."/>
            <person name="Ovreas L."/>
            <person name="Rohde M."/>
            <person name="Galperin M.Y."/>
            <person name="Jogler C."/>
        </authorList>
    </citation>
    <scope>NUCLEOTIDE SEQUENCE [LARGE SCALE GENOMIC DNA]</scope>
    <source>
        <strain evidence="7 8">Poly41</strain>
    </source>
</reference>
<dbReference type="InterPro" id="IPR036465">
    <property type="entry name" value="vWFA_dom_sf"/>
</dbReference>
<dbReference type="OrthoDB" id="6206554at2"/>
<keyword evidence="3 5" id="KW-1133">Transmembrane helix</keyword>
<dbReference type="Pfam" id="PF00092">
    <property type="entry name" value="VWA"/>
    <property type="match status" value="1"/>
</dbReference>
<dbReference type="InterPro" id="IPR002035">
    <property type="entry name" value="VWF_A"/>
</dbReference>
<proteinExistence type="predicted"/>
<protein>
    <submittedName>
        <fullName evidence="7">von Willebrand factor type A domain protein</fullName>
    </submittedName>
</protein>
<dbReference type="Proteomes" id="UP000319143">
    <property type="component" value="Unassembled WGS sequence"/>
</dbReference>
<dbReference type="EMBL" id="SJPV01000015">
    <property type="protein sequence ID" value="TWU31755.1"/>
    <property type="molecule type" value="Genomic_DNA"/>
</dbReference>
<dbReference type="PROSITE" id="PS50234">
    <property type="entry name" value="VWFA"/>
    <property type="match status" value="1"/>
</dbReference>
<organism evidence="7 8">
    <name type="scientific">Novipirellula artificiosorum</name>
    <dbReference type="NCBI Taxonomy" id="2528016"/>
    <lineage>
        <taxon>Bacteria</taxon>
        <taxon>Pseudomonadati</taxon>
        <taxon>Planctomycetota</taxon>
        <taxon>Planctomycetia</taxon>
        <taxon>Pirellulales</taxon>
        <taxon>Pirellulaceae</taxon>
        <taxon>Novipirellula</taxon>
    </lineage>
</organism>
<evidence type="ECO:0000313" key="8">
    <source>
        <dbReference type="Proteomes" id="UP000319143"/>
    </source>
</evidence>